<dbReference type="EMBL" id="CAXDID020000009">
    <property type="protein sequence ID" value="CAL5978526.1"/>
    <property type="molecule type" value="Genomic_DNA"/>
</dbReference>
<dbReference type="PROSITE" id="PS51450">
    <property type="entry name" value="LRR"/>
    <property type="match status" value="2"/>
</dbReference>
<sequence length="251" mass="29199">MVQLQRLYLCRNNLVNLTSLNISKSDISDISSLITLVNLEVLDMSHNKIQNINSLQNFVLLIDLDIGYNCIKDILKQMKCLKQLRLSNNEGVDIISLQYLTQLTYLAQNGCGLYEISVLQSLVNLEYLDISWNQIIYFYPIRDLDVKLNVKQNLMIESSDFFTFFNVNNKLEYLNDQPNEQQILLAWKMKVIDTATSCIRDISIKRKHQISRKQIAIDTLVSLQKKQYKIISLTDKTVQLFSQLNSSEEYQ</sequence>
<dbReference type="SUPFAM" id="SSF52058">
    <property type="entry name" value="L domain-like"/>
    <property type="match status" value="1"/>
</dbReference>
<dbReference type="InterPro" id="IPR001611">
    <property type="entry name" value="Leu-rich_rpt"/>
</dbReference>
<dbReference type="PANTHER" id="PTHR46652:SF3">
    <property type="entry name" value="LEUCINE-RICH REPEAT-CONTAINING PROTEIN 9"/>
    <property type="match status" value="1"/>
</dbReference>
<organism evidence="3 4">
    <name type="scientific">Hexamita inflata</name>
    <dbReference type="NCBI Taxonomy" id="28002"/>
    <lineage>
        <taxon>Eukaryota</taxon>
        <taxon>Metamonada</taxon>
        <taxon>Diplomonadida</taxon>
        <taxon>Hexamitidae</taxon>
        <taxon>Hexamitinae</taxon>
        <taxon>Hexamita</taxon>
    </lineage>
</organism>
<gene>
    <name evidence="3" type="ORF">HINF_LOCUS4825</name>
</gene>
<dbReference type="SMART" id="SM00365">
    <property type="entry name" value="LRR_SD22"/>
    <property type="match status" value="2"/>
</dbReference>
<keyword evidence="2" id="KW-0677">Repeat</keyword>
<proteinExistence type="predicted"/>
<dbReference type="InterPro" id="IPR032675">
    <property type="entry name" value="LRR_dom_sf"/>
</dbReference>
<evidence type="ECO:0000256" key="1">
    <source>
        <dbReference type="ARBA" id="ARBA00022614"/>
    </source>
</evidence>
<evidence type="ECO:0000313" key="3">
    <source>
        <dbReference type="EMBL" id="CAL5978526.1"/>
    </source>
</evidence>
<dbReference type="PANTHER" id="PTHR46652">
    <property type="entry name" value="LEUCINE-RICH REPEAT AND IQ DOMAIN-CONTAINING PROTEIN 1-RELATED"/>
    <property type="match status" value="1"/>
</dbReference>
<protein>
    <submittedName>
        <fullName evidence="3">Uncharacterized protein</fullName>
    </submittedName>
</protein>
<evidence type="ECO:0000256" key="2">
    <source>
        <dbReference type="ARBA" id="ARBA00022737"/>
    </source>
</evidence>
<keyword evidence="1" id="KW-0433">Leucine-rich repeat</keyword>
<dbReference type="InterPro" id="IPR050836">
    <property type="entry name" value="SDS22/Internalin_LRR"/>
</dbReference>
<accession>A0ABP1GWA6</accession>
<dbReference type="Pfam" id="PF12799">
    <property type="entry name" value="LRR_4"/>
    <property type="match status" value="1"/>
</dbReference>
<reference evidence="3 4" key="1">
    <citation type="submission" date="2024-07" db="EMBL/GenBank/DDBJ databases">
        <authorList>
            <person name="Akdeniz Z."/>
        </authorList>
    </citation>
    <scope>NUCLEOTIDE SEQUENCE [LARGE SCALE GENOMIC DNA]</scope>
</reference>
<dbReference type="Gene3D" id="3.80.10.10">
    <property type="entry name" value="Ribonuclease Inhibitor"/>
    <property type="match status" value="1"/>
</dbReference>
<evidence type="ECO:0000313" key="4">
    <source>
        <dbReference type="Proteomes" id="UP001642409"/>
    </source>
</evidence>
<dbReference type="Proteomes" id="UP001642409">
    <property type="component" value="Unassembled WGS sequence"/>
</dbReference>
<name>A0ABP1GWA6_9EUKA</name>
<keyword evidence="4" id="KW-1185">Reference proteome</keyword>
<dbReference type="InterPro" id="IPR025875">
    <property type="entry name" value="Leu-rich_rpt_4"/>
</dbReference>
<comment type="caution">
    <text evidence="3">The sequence shown here is derived from an EMBL/GenBank/DDBJ whole genome shotgun (WGS) entry which is preliminary data.</text>
</comment>